<reference evidence="1" key="1">
    <citation type="submission" date="2021-06" db="EMBL/GenBank/DDBJ databases">
        <authorList>
            <person name="Kallberg Y."/>
            <person name="Tangrot J."/>
            <person name="Rosling A."/>
        </authorList>
    </citation>
    <scope>NUCLEOTIDE SEQUENCE</scope>
    <source>
        <strain evidence="1">MA461A</strain>
    </source>
</reference>
<protein>
    <submittedName>
        <fullName evidence="1">31656_t:CDS:1</fullName>
    </submittedName>
</protein>
<organism evidence="1 2">
    <name type="scientific">Racocetra persica</name>
    <dbReference type="NCBI Taxonomy" id="160502"/>
    <lineage>
        <taxon>Eukaryota</taxon>
        <taxon>Fungi</taxon>
        <taxon>Fungi incertae sedis</taxon>
        <taxon>Mucoromycota</taxon>
        <taxon>Glomeromycotina</taxon>
        <taxon>Glomeromycetes</taxon>
        <taxon>Diversisporales</taxon>
        <taxon>Gigasporaceae</taxon>
        <taxon>Racocetra</taxon>
    </lineage>
</organism>
<comment type="caution">
    <text evidence="1">The sequence shown here is derived from an EMBL/GenBank/DDBJ whole genome shotgun (WGS) entry which is preliminary data.</text>
</comment>
<evidence type="ECO:0000313" key="1">
    <source>
        <dbReference type="EMBL" id="CAG8751949.1"/>
    </source>
</evidence>
<feature type="non-terminal residue" evidence="1">
    <location>
        <position position="85"/>
    </location>
</feature>
<sequence length="85" mass="10040">IFQDSKRFFVEKYKQLHQDDASGTAQNFYHITVIPDFVNKAVKLIQQSIIHVYHDDIQYKDTLTSESEVEAEEKKFKLVVDHLLK</sequence>
<evidence type="ECO:0000313" key="2">
    <source>
        <dbReference type="Proteomes" id="UP000789920"/>
    </source>
</evidence>
<feature type="non-terminal residue" evidence="1">
    <location>
        <position position="1"/>
    </location>
</feature>
<gene>
    <name evidence="1" type="ORF">RPERSI_LOCUS14280</name>
</gene>
<accession>A0ACA9QHV0</accession>
<proteinExistence type="predicted"/>
<dbReference type="Proteomes" id="UP000789920">
    <property type="component" value="Unassembled WGS sequence"/>
</dbReference>
<keyword evidence="2" id="KW-1185">Reference proteome</keyword>
<dbReference type="EMBL" id="CAJVQC010032755">
    <property type="protein sequence ID" value="CAG8751949.1"/>
    <property type="molecule type" value="Genomic_DNA"/>
</dbReference>
<name>A0ACA9QHV0_9GLOM</name>